<gene>
    <name evidence="2" type="ORF">E2C01_062788</name>
</gene>
<organism evidence="2 3">
    <name type="scientific">Portunus trituberculatus</name>
    <name type="common">Swimming crab</name>
    <name type="synonym">Neptunus trituberculatus</name>
    <dbReference type="NCBI Taxonomy" id="210409"/>
    <lineage>
        <taxon>Eukaryota</taxon>
        <taxon>Metazoa</taxon>
        <taxon>Ecdysozoa</taxon>
        <taxon>Arthropoda</taxon>
        <taxon>Crustacea</taxon>
        <taxon>Multicrustacea</taxon>
        <taxon>Malacostraca</taxon>
        <taxon>Eumalacostraca</taxon>
        <taxon>Eucarida</taxon>
        <taxon>Decapoda</taxon>
        <taxon>Pleocyemata</taxon>
        <taxon>Brachyura</taxon>
        <taxon>Eubrachyura</taxon>
        <taxon>Portunoidea</taxon>
        <taxon>Portunidae</taxon>
        <taxon>Portuninae</taxon>
        <taxon>Portunus</taxon>
    </lineage>
</organism>
<accession>A0A5B7HF11</accession>
<protein>
    <submittedName>
        <fullName evidence="2">Uncharacterized protein</fullName>
    </submittedName>
</protein>
<comment type="caution">
    <text evidence="2">The sequence shown here is derived from an EMBL/GenBank/DDBJ whole genome shotgun (WGS) entry which is preliminary data.</text>
</comment>
<feature type="chain" id="PRO_5022705631" evidence="1">
    <location>
        <begin position="17"/>
        <end position="102"/>
    </location>
</feature>
<evidence type="ECO:0000313" key="3">
    <source>
        <dbReference type="Proteomes" id="UP000324222"/>
    </source>
</evidence>
<dbReference type="Proteomes" id="UP000324222">
    <property type="component" value="Unassembled WGS sequence"/>
</dbReference>
<evidence type="ECO:0000256" key="1">
    <source>
        <dbReference type="SAM" id="SignalP"/>
    </source>
</evidence>
<proteinExistence type="predicted"/>
<evidence type="ECO:0000313" key="2">
    <source>
        <dbReference type="EMBL" id="MPC68586.1"/>
    </source>
</evidence>
<sequence length="102" mass="11174">MSNSCLLLSLSSLANLFSLPSPSHPCCLNHLHCILLLSPYPIQRGLPELWDWKALHTTGQSEARPDPLDEDVPPGILRHLGRLAREGLFTSTQAVVAVIAVR</sequence>
<keyword evidence="3" id="KW-1185">Reference proteome</keyword>
<keyword evidence="1" id="KW-0732">Signal</keyword>
<feature type="signal peptide" evidence="1">
    <location>
        <begin position="1"/>
        <end position="16"/>
    </location>
</feature>
<dbReference type="AlphaFoldDB" id="A0A5B7HF11"/>
<dbReference type="EMBL" id="VSRR010028071">
    <property type="protein sequence ID" value="MPC68586.1"/>
    <property type="molecule type" value="Genomic_DNA"/>
</dbReference>
<name>A0A5B7HF11_PORTR</name>
<reference evidence="2 3" key="1">
    <citation type="submission" date="2019-05" db="EMBL/GenBank/DDBJ databases">
        <title>Another draft genome of Portunus trituberculatus and its Hox gene families provides insights of decapod evolution.</title>
        <authorList>
            <person name="Jeong J.-H."/>
            <person name="Song I."/>
            <person name="Kim S."/>
            <person name="Choi T."/>
            <person name="Kim D."/>
            <person name="Ryu S."/>
            <person name="Kim W."/>
        </authorList>
    </citation>
    <scope>NUCLEOTIDE SEQUENCE [LARGE SCALE GENOMIC DNA]</scope>
    <source>
        <tissue evidence="2">Muscle</tissue>
    </source>
</reference>